<name>A0A940YF77_9BURK</name>
<sequence length="184" mass="19622">MRFTLPGLILAAVLALGSPALATAAGAAPSPDGQEILDPTAHLAWSRCLVGQRWTGKTCSGAPELLRHTEALARARALAKQTGLPWRLPRVPELQHLVRRNGQGLDPKLFPGAPADWHWSGMPSLSQESVNPYNYGSVMRGQSGTQVADSSFVNGWAVHLGDGQARDDVPKGSKLAVRLVRSAH</sequence>
<comment type="caution">
    <text evidence="3">The sequence shown here is derived from an EMBL/GenBank/DDBJ whole genome shotgun (WGS) entry which is preliminary data.</text>
</comment>
<dbReference type="Proteomes" id="UP000678374">
    <property type="component" value="Unassembled WGS sequence"/>
</dbReference>
<keyword evidence="4" id="KW-1185">Reference proteome</keyword>
<proteinExistence type="predicted"/>
<gene>
    <name evidence="3" type="ORF">KAK06_01630</name>
</gene>
<reference evidence="3" key="1">
    <citation type="submission" date="2021-04" db="EMBL/GenBank/DDBJ databases">
        <title>The genome sequence of Ideonella sp. 4Y11.</title>
        <authorList>
            <person name="Liu Y."/>
        </authorList>
    </citation>
    <scope>NUCLEOTIDE SEQUENCE</scope>
    <source>
        <strain evidence="3">4Y11</strain>
    </source>
</reference>
<dbReference type="AlphaFoldDB" id="A0A940YF77"/>
<feature type="chain" id="PRO_5038082747" evidence="1">
    <location>
        <begin position="23"/>
        <end position="184"/>
    </location>
</feature>
<feature type="signal peptide" evidence="1">
    <location>
        <begin position="1"/>
        <end position="22"/>
    </location>
</feature>
<evidence type="ECO:0000256" key="1">
    <source>
        <dbReference type="SAM" id="SignalP"/>
    </source>
</evidence>
<dbReference type="RefSeq" id="WP_210799984.1">
    <property type="nucleotide sequence ID" value="NZ_JAGQDE010000001.1"/>
</dbReference>
<dbReference type="InterPro" id="IPR011460">
    <property type="entry name" value="Lcl_C"/>
</dbReference>
<accession>A0A940YF77</accession>
<protein>
    <submittedName>
        <fullName evidence="3">DUF1566 domain-containing protein</fullName>
    </submittedName>
</protein>
<organism evidence="3 4">
    <name type="scientific">Ideonella aquatica</name>
    <dbReference type="NCBI Taxonomy" id="2824119"/>
    <lineage>
        <taxon>Bacteria</taxon>
        <taxon>Pseudomonadati</taxon>
        <taxon>Pseudomonadota</taxon>
        <taxon>Betaproteobacteria</taxon>
        <taxon>Burkholderiales</taxon>
        <taxon>Sphaerotilaceae</taxon>
        <taxon>Ideonella</taxon>
    </lineage>
</organism>
<feature type="domain" description="Lcl C-terminal" evidence="2">
    <location>
        <begin position="36"/>
        <end position="181"/>
    </location>
</feature>
<keyword evidence="1" id="KW-0732">Signal</keyword>
<evidence type="ECO:0000259" key="2">
    <source>
        <dbReference type="Pfam" id="PF07603"/>
    </source>
</evidence>
<evidence type="ECO:0000313" key="3">
    <source>
        <dbReference type="EMBL" id="MBQ0957647.1"/>
    </source>
</evidence>
<dbReference type="EMBL" id="JAGQDE010000001">
    <property type="protein sequence ID" value="MBQ0957647.1"/>
    <property type="molecule type" value="Genomic_DNA"/>
</dbReference>
<dbReference type="Pfam" id="PF07603">
    <property type="entry name" value="Lcl_C"/>
    <property type="match status" value="1"/>
</dbReference>
<evidence type="ECO:0000313" key="4">
    <source>
        <dbReference type="Proteomes" id="UP000678374"/>
    </source>
</evidence>